<comment type="caution">
    <text evidence="1">The sequence shown here is derived from an EMBL/GenBank/DDBJ whole genome shotgun (WGS) entry which is preliminary data.</text>
</comment>
<keyword evidence="2" id="KW-1185">Reference proteome</keyword>
<evidence type="ECO:0000313" key="2">
    <source>
        <dbReference type="Proteomes" id="UP001476798"/>
    </source>
</evidence>
<name>A0ABV0PJD4_9TELE</name>
<evidence type="ECO:0008006" key="3">
    <source>
        <dbReference type="Google" id="ProtNLM"/>
    </source>
</evidence>
<gene>
    <name evidence="1" type="ORF">GOODEAATRI_033976</name>
</gene>
<evidence type="ECO:0000313" key="1">
    <source>
        <dbReference type="EMBL" id="MEQ2183566.1"/>
    </source>
</evidence>
<dbReference type="EMBL" id="JAHRIO010077726">
    <property type="protein sequence ID" value="MEQ2183566.1"/>
    <property type="molecule type" value="Genomic_DNA"/>
</dbReference>
<protein>
    <recommendedName>
        <fullName evidence="3">Maturase K</fullName>
    </recommendedName>
</protein>
<sequence length="217" mass="24505">MIGRSTSSRLLPNYEKPCQMGFRQSLISYRLATSETSIFILISCIFGNVFLKYFEAFFNQLTNHYNELYLFHFHPLGKPRGSLKTISRKSAVLCGYNAPRPPGQLRGEQAIGPVGADMSEYNRTLLQSSAILISRTHTSDLHSQFCFTESLIYTTLFAAFLSPPPLLLPVEQSASTRDDHVIGQQMRSVTTRSGPSAHLRMRKQNHFWIAVRCALVI</sequence>
<reference evidence="1 2" key="1">
    <citation type="submission" date="2021-06" db="EMBL/GenBank/DDBJ databases">
        <authorList>
            <person name="Palmer J.M."/>
        </authorList>
    </citation>
    <scope>NUCLEOTIDE SEQUENCE [LARGE SCALE GENOMIC DNA]</scope>
    <source>
        <strain evidence="1 2">GA_2019</strain>
        <tissue evidence="1">Muscle</tissue>
    </source>
</reference>
<proteinExistence type="predicted"/>
<organism evidence="1 2">
    <name type="scientific">Goodea atripinnis</name>
    <dbReference type="NCBI Taxonomy" id="208336"/>
    <lineage>
        <taxon>Eukaryota</taxon>
        <taxon>Metazoa</taxon>
        <taxon>Chordata</taxon>
        <taxon>Craniata</taxon>
        <taxon>Vertebrata</taxon>
        <taxon>Euteleostomi</taxon>
        <taxon>Actinopterygii</taxon>
        <taxon>Neopterygii</taxon>
        <taxon>Teleostei</taxon>
        <taxon>Neoteleostei</taxon>
        <taxon>Acanthomorphata</taxon>
        <taxon>Ovalentaria</taxon>
        <taxon>Atherinomorphae</taxon>
        <taxon>Cyprinodontiformes</taxon>
        <taxon>Goodeidae</taxon>
        <taxon>Goodea</taxon>
    </lineage>
</organism>
<dbReference type="Proteomes" id="UP001476798">
    <property type="component" value="Unassembled WGS sequence"/>
</dbReference>
<accession>A0ABV0PJD4</accession>